<gene>
    <name evidence="1" type="ORF">KUDE01_014473</name>
</gene>
<proteinExistence type="predicted"/>
<accession>A0AAD9BVM9</accession>
<organism evidence="1 2">
    <name type="scientific">Dissostichus eleginoides</name>
    <name type="common">Patagonian toothfish</name>
    <name type="synonym">Dissostichus amissus</name>
    <dbReference type="NCBI Taxonomy" id="100907"/>
    <lineage>
        <taxon>Eukaryota</taxon>
        <taxon>Metazoa</taxon>
        <taxon>Chordata</taxon>
        <taxon>Craniata</taxon>
        <taxon>Vertebrata</taxon>
        <taxon>Euteleostomi</taxon>
        <taxon>Actinopterygii</taxon>
        <taxon>Neopterygii</taxon>
        <taxon>Teleostei</taxon>
        <taxon>Neoteleostei</taxon>
        <taxon>Acanthomorphata</taxon>
        <taxon>Eupercaria</taxon>
        <taxon>Perciformes</taxon>
        <taxon>Notothenioidei</taxon>
        <taxon>Nototheniidae</taxon>
        <taxon>Dissostichus</taxon>
    </lineage>
</organism>
<dbReference type="EMBL" id="JASDAP010000016">
    <property type="protein sequence ID" value="KAK1889798.1"/>
    <property type="molecule type" value="Genomic_DNA"/>
</dbReference>
<dbReference type="AlphaFoldDB" id="A0AAD9BVM9"/>
<protein>
    <submittedName>
        <fullName evidence="1">Protein phosphatase methylesterase 1</fullName>
    </submittedName>
</protein>
<dbReference type="Proteomes" id="UP001228049">
    <property type="component" value="Unassembled WGS sequence"/>
</dbReference>
<evidence type="ECO:0000313" key="2">
    <source>
        <dbReference type="Proteomes" id="UP001228049"/>
    </source>
</evidence>
<feature type="non-terminal residue" evidence="1">
    <location>
        <position position="1"/>
    </location>
</feature>
<evidence type="ECO:0000313" key="1">
    <source>
        <dbReference type="EMBL" id="KAK1889798.1"/>
    </source>
</evidence>
<reference evidence="1" key="1">
    <citation type="submission" date="2023-04" db="EMBL/GenBank/DDBJ databases">
        <title>Chromosome-level genome of Chaenocephalus aceratus.</title>
        <authorList>
            <person name="Park H."/>
        </authorList>
    </citation>
    <scope>NUCLEOTIDE SEQUENCE</scope>
    <source>
        <strain evidence="1">DE</strain>
        <tissue evidence="1">Muscle</tissue>
    </source>
</reference>
<name>A0AAD9BVM9_DISEL</name>
<keyword evidence="2" id="KW-1185">Reference proteome</keyword>
<sequence>SKNEKQNAGVIASSTPNFSQFKVFPSSIEYLINSREIKRRCSVAVPSLILSGANMSEINLSTLTRSKQYVLNKSSDRPRVCVAMRV</sequence>
<comment type="caution">
    <text evidence="1">The sequence shown here is derived from an EMBL/GenBank/DDBJ whole genome shotgun (WGS) entry which is preliminary data.</text>
</comment>
<feature type="non-terminal residue" evidence="1">
    <location>
        <position position="86"/>
    </location>
</feature>